<reference evidence="4" key="1">
    <citation type="submission" date="2023-01" db="EMBL/GenBank/DDBJ databases">
        <title>Metagenome sequencing of chrysophaentin producing Chrysophaeum taylorii.</title>
        <authorList>
            <person name="Davison J."/>
            <person name="Bewley C."/>
        </authorList>
    </citation>
    <scope>NUCLEOTIDE SEQUENCE</scope>
    <source>
        <strain evidence="4">NIES-1699</strain>
    </source>
</reference>
<feature type="compositionally biased region" description="Basic and acidic residues" evidence="2">
    <location>
        <begin position="79"/>
        <end position="91"/>
    </location>
</feature>
<feature type="coiled-coil region" evidence="1">
    <location>
        <begin position="161"/>
        <end position="212"/>
    </location>
</feature>
<feature type="region of interest" description="Disordered" evidence="2">
    <location>
        <begin position="135"/>
        <end position="156"/>
    </location>
</feature>
<dbReference type="EMBL" id="JAQMWT010000029">
    <property type="protein sequence ID" value="KAJ8613376.1"/>
    <property type="molecule type" value="Genomic_DNA"/>
</dbReference>
<evidence type="ECO:0000256" key="2">
    <source>
        <dbReference type="SAM" id="MobiDB-lite"/>
    </source>
</evidence>
<comment type="caution">
    <text evidence="4">The sequence shown here is derived from an EMBL/GenBank/DDBJ whole genome shotgun (WGS) entry which is preliminary data.</text>
</comment>
<keyword evidence="1" id="KW-0175">Coiled coil</keyword>
<keyword evidence="5" id="KW-1185">Reference proteome</keyword>
<protein>
    <submittedName>
        <fullName evidence="4">Uncharacterized protein</fullName>
    </submittedName>
</protein>
<evidence type="ECO:0000256" key="3">
    <source>
        <dbReference type="SAM" id="SignalP"/>
    </source>
</evidence>
<name>A0AAD7UNT8_9STRA</name>
<evidence type="ECO:0000313" key="5">
    <source>
        <dbReference type="Proteomes" id="UP001230188"/>
    </source>
</evidence>
<proteinExistence type="predicted"/>
<organism evidence="4 5">
    <name type="scientific">Chrysophaeum taylorii</name>
    <dbReference type="NCBI Taxonomy" id="2483200"/>
    <lineage>
        <taxon>Eukaryota</taxon>
        <taxon>Sar</taxon>
        <taxon>Stramenopiles</taxon>
        <taxon>Ochrophyta</taxon>
        <taxon>Pelagophyceae</taxon>
        <taxon>Pelagomonadales</taxon>
        <taxon>Pelagomonadaceae</taxon>
        <taxon>Chrysophaeum</taxon>
    </lineage>
</organism>
<feature type="signal peptide" evidence="3">
    <location>
        <begin position="1"/>
        <end position="17"/>
    </location>
</feature>
<accession>A0AAD7UNT8</accession>
<dbReference type="Proteomes" id="UP001230188">
    <property type="component" value="Unassembled WGS sequence"/>
</dbReference>
<gene>
    <name evidence="4" type="ORF">CTAYLR_002302</name>
</gene>
<evidence type="ECO:0000313" key="4">
    <source>
        <dbReference type="EMBL" id="KAJ8613376.1"/>
    </source>
</evidence>
<feature type="region of interest" description="Disordered" evidence="2">
    <location>
        <begin position="66"/>
        <end position="91"/>
    </location>
</feature>
<sequence length="229" mass="24545">MRAFVLLVPVLGLQIQSEPRVPIGTKTLQSGLMAVSLAVVQLHPGTALALSAEDYNSMYESSATANEPSFSFSLPKAPVKKEPTPPKEVPKFEVPKVDLPKVDVPNIEVPKLPKIEAPDFPKLPSVEVPKAPSLPSLPSFGGDATDSPPRPVIDEGIPVDLDALDEEARATAKEFRRANADAKQAESTARALRKIANEKKQAAKEAKDAACEYRPGGKFLCIRGLNSGF</sequence>
<keyword evidence="3" id="KW-0732">Signal</keyword>
<feature type="chain" id="PRO_5042060698" evidence="3">
    <location>
        <begin position="18"/>
        <end position="229"/>
    </location>
</feature>
<dbReference type="AlphaFoldDB" id="A0AAD7UNT8"/>
<evidence type="ECO:0000256" key="1">
    <source>
        <dbReference type="SAM" id="Coils"/>
    </source>
</evidence>